<sequence length="66" mass="7594">MKIVCSYPLPLITLQKNDFVTLLGLLLPLFSLDQVHQGFEIFKIKMRIVCKEKTARSATAPYKVQR</sequence>
<keyword evidence="2" id="KW-1185">Reference proteome</keyword>
<evidence type="ECO:0000313" key="2">
    <source>
        <dbReference type="Proteomes" id="UP000315636"/>
    </source>
</evidence>
<protein>
    <submittedName>
        <fullName evidence="1">Uncharacterized protein</fullName>
    </submittedName>
</protein>
<dbReference type="AlphaFoldDB" id="A0A521CEY5"/>
<accession>A0A521CEY5</accession>
<organism evidence="1 2">
    <name type="scientific">Melghirimyces algeriensis</name>
    <dbReference type="NCBI Taxonomy" id="910412"/>
    <lineage>
        <taxon>Bacteria</taxon>
        <taxon>Bacillati</taxon>
        <taxon>Bacillota</taxon>
        <taxon>Bacilli</taxon>
        <taxon>Bacillales</taxon>
        <taxon>Thermoactinomycetaceae</taxon>
        <taxon>Melghirimyces</taxon>
    </lineage>
</organism>
<name>A0A521CEY5_9BACL</name>
<dbReference type="Proteomes" id="UP000315636">
    <property type="component" value="Unassembled WGS sequence"/>
</dbReference>
<dbReference type="EMBL" id="FXTI01000003">
    <property type="protein sequence ID" value="SMO57996.1"/>
    <property type="molecule type" value="Genomic_DNA"/>
</dbReference>
<evidence type="ECO:0000313" key="1">
    <source>
        <dbReference type="EMBL" id="SMO57996.1"/>
    </source>
</evidence>
<proteinExistence type="predicted"/>
<gene>
    <name evidence="1" type="ORF">SAMN06264849_103325</name>
</gene>
<reference evidence="1 2" key="1">
    <citation type="submission" date="2017-05" db="EMBL/GenBank/DDBJ databases">
        <authorList>
            <person name="Varghese N."/>
            <person name="Submissions S."/>
        </authorList>
    </citation>
    <scope>NUCLEOTIDE SEQUENCE [LARGE SCALE GENOMIC DNA]</scope>
    <source>
        <strain evidence="1 2">DSM 45474</strain>
    </source>
</reference>